<evidence type="ECO:0000313" key="2">
    <source>
        <dbReference type="EMBL" id="CAF0897987.1"/>
    </source>
</evidence>
<evidence type="ECO:0000313" key="3">
    <source>
        <dbReference type="Proteomes" id="UP000663879"/>
    </source>
</evidence>
<sequence>MRGQTFCFLPLSIYTSLSFNLNGPFLLSEDRLNLYEKAIDDKSSNNLYKWNEYLLNPFVDNLILMINYSFEILNQENLMSIFSLWPIEMKTDYFKKFELCFYDEVCSANLKMPIFPTLINNQIKLLKFVEAIFVDFDFKLENIQQIALNSLKLIISSNQYLVVLPSKYLTLIKSKTLNHSQFINDYDFLRLIISNAPRLDINDYYGTLIKSSKCIPTCKNNFKLIGDLIEPKSNEHFKNLFSIDDDLFPHEYLCENNQSVNSLINLGLVHKYLKIDVVLILAKKVSKLSNSMEEDNFLKAKILSQNLCFYLNDYFRDSMINKANFPIDSLQLIEWIFPEPKPNNWLLPWFVSENGKKCYKPIELYGNQLKDLIGSVRPLFNSKYLNFINQSNKSELLKIVVEQFILIKQNYESNSSRFSDPELIDYFIYFKKFYFYLQSNSTESSNISDGDLDKILQTYINILPEKWIFCPENNFEYKFLSADSLAFQVENQSGPDMFKLSETIVGDHKSAHFFEKMGVRKNFSLNSLRLKLVDLKNEFNSNPLDEINLARCFQIVKEIIHVDKTRKDKIYLEELIKQIDFYLPDEKNVMRNLKNLCYEPSVGMFFNDYEVYPVHPDIPSKKFGISSAKAKLINVIGESFNFEIDKFGQKENLIDRIKDILKRYSSESCIFKELIQNADDAKATKISFILDTRNLNREYTFDESFNELQGPALCCFNNSIFTEENLQGIISLGKGSKRDKLEETGRFGVGFNSVYHLTDAPQLLSNLEDYVLLDPLCKHFPNLESSNPGLRIKNARKSLQNDLFKDVFSGFQIPDFPLENSTMFRFSLRKSISKINLSNSTYDSSKLETLFVKFFESSASNEILLFLKNIREINFYKLGESGELTELNRINLTMSEPNIEKKEIFKKSISNFPKFTSFINLTRQYVNYYVNINSFNMKKEFVIFEQFGFDTKSDPNALDFITDLEKCQNKIFELEKPKNFPLTSIALDTDIFREDKILENKWKIFNFLPLEQESPLKCHINAYWALHQENRTHIYEFASRNENVDKDLAKWLSDWNLCLINYGLLPVYLEMVKYIQKNYSDFLGNNEEFITKYFEIFPTKNGLNEKLRPYFDNFVTKFYSSINNLPVIPIQNDEKIEWFQPSELYFSINFESYFTHKSRIDKMCDIIKKSGVNICRHNKLVNLFRENSEIEMKKIDYNILINGFKGIKEQLVGKQIEDTLFERCDNLKGFLIFIYSTFPTNTYNHSPCLEDCPMLLRHDLTLTKFSSSNKHLIYYDPGIFINFEDRFLHESFYEMFNSNKEWFRNININDLTYLLPSLLPKDFFYLKNKTQYPDFNLNIKEKLCIIWDIIGKYLNSFTHLEKSSLLASLDPIKDWALIPVKIGDTNYTKLAPIRDSRIIIYATYNDYLYNIIHTIDFPNLDHNILGYNVYIANIVTVLSKNQDFINFLLANQEKCAKIFNEKNTNYFFEYFNKNIVEVHRRHHNISYIYKLERENSISESSITSLIKSLPIFEDLFGCADKINNLNVLMIDLIGSSHEIRNFFRLKNDYTYEFKDFANHCNYHIIEYNPAYSKLYKYLNINTTSIEDIYLLFFKWVQKICDFKLLKYHIEILETQGLAKLQKSAALWDFLKILKFININGKFYSINQVYDDQNALFKIAYEKFIIPEELRTPKWRTLLSELGLKKKCDSKDCIQIANVLREKYMIKKIDLNTLSEKIELLFWTIVNIPQNNHLINELKFIKFIPNGLLFNNNKTLLFKIENPILVHGELICLANSTFLDHENLIWIVKPVLPFYLTSDYKNLFIASGVVLEPSLEIIIKNFLKLIEILSKNKFDLLNKLSKYELTSLKFLLQDYYKKFQQSLKINSAKPKESSEILANLINQNIILVKSRQGTYRFCKANQIVKNISNCDQIDGFMYKLSRRLIKYWNVLNHLGALETVSLSNCNRFLLNLGKNRNGRLDDEEYKSVLIIIKFLIFENILDSNNFPNLMLYFPNLNREMKPLQTLFYADKSAHERILQNNEKIKSITLFDIKDLSNLIHNSYKNSIVSSDEEDSKQSDLNQNNSVKNFMFNQMNWTIIFKIIQFFQNYPHLGPKPLSSILVEKILNPNQEKIIDYEKMNKINTKEFLEAVIECIKLVNDDFVLESNDELRESLKKVIMNIRIYRTGELKTHFIDLNTGEPFENSERTTNIARLKSLKDNTIEHISKIDFSDSLEDSFYLSETFLESIKIFLGSLKSTNETNSIQDSLIKRPHRFILLLMKLIQSEHDEESYRNIIHSYKSTSPIDTI</sequence>
<reference evidence="2" key="1">
    <citation type="submission" date="2021-02" db="EMBL/GenBank/DDBJ databases">
        <authorList>
            <person name="Nowell W R."/>
        </authorList>
    </citation>
    <scope>NUCLEOTIDE SEQUENCE</scope>
    <source>
        <strain evidence="2">Ploen Becks lab</strain>
    </source>
</reference>
<dbReference type="EMBL" id="CAJNOC010001882">
    <property type="protein sequence ID" value="CAF0897987.1"/>
    <property type="molecule type" value="Genomic_DNA"/>
</dbReference>
<organism evidence="2 3">
    <name type="scientific">Brachionus calyciflorus</name>
    <dbReference type="NCBI Taxonomy" id="104777"/>
    <lineage>
        <taxon>Eukaryota</taxon>
        <taxon>Metazoa</taxon>
        <taxon>Spiralia</taxon>
        <taxon>Gnathifera</taxon>
        <taxon>Rotifera</taxon>
        <taxon>Eurotatoria</taxon>
        <taxon>Monogononta</taxon>
        <taxon>Pseudotrocha</taxon>
        <taxon>Ploima</taxon>
        <taxon>Brachionidae</taxon>
        <taxon>Brachionus</taxon>
    </lineage>
</organism>
<accession>A0A813ZHF6</accession>
<dbReference type="Pfam" id="PF25794">
    <property type="entry name" value="SACS"/>
    <property type="match status" value="1"/>
</dbReference>
<keyword evidence="3" id="KW-1185">Reference proteome</keyword>
<dbReference type="OrthoDB" id="10070270at2759"/>
<evidence type="ECO:0000259" key="1">
    <source>
        <dbReference type="Pfam" id="PF25794"/>
    </source>
</evidence>
<comment type="caution">
    <text evidence="2">The sequence shown here is derived from an EMBL/GenBank/DDBJ whole genome shotgun (WGS) entry which is preliminary data.</text>
</comment>
<dbReference type="NCBIfam" id="NF047352">
    <property type="entry name" value="P_loop_sacsin"/>
    <property type="match status" value="1"/>
</dbReference>
<dbReference type="SUPFAM" id="SSF55874">
    <property type="entry name" value="ATPase domain of HSP90 chaperone/DNA topoisomerase II/histidine kinase"/>
    <property type="match status" value="1"/>
</dbReference>
<feature type="domain" description="Sacsin/Nov" evidence="1">
    <location>
        <begin position="650"/>
        <end position="882"/>
    </location>
</feature>
<dbReference type="PANTHER" id="PTHR15600">
    <property type="entry name" value="SACSIN"/>
    <property type="match status" value="1"/>
</dbReference>
<dbReference type="InterPro" id="IPR058210">
    <property type="entry name" value="SACS/Nov_dom"/>
</dbReference>
<dbReference type="Proteomes" id="UP000663879">
    <property type="component" value="Unassembled WGS sequence"/>
</dbReference>
<dbReference type="PANTHER" id="PTHR15600:SF42">
    <property type="entry name" value="SACSIN"/>
    <property type="match status" value="1"/>
</dbReference>
<name>A0A813ZHF6_9BILA</name>
<dbReference type="InterPro" id="IPR052972">
    <property type="entry name" value="Sacsin_chaperone_reg"/>
</dbReference>
<dbReference type="GO" id="GO:0030544">
    <property type="term" value="F:Hsp70 protein binding"/>
    <property type="evidence" value="ECO:0007669"/>
    <property type="project" value="TreeGrafter"/>
</dbReference>
<proteinExistence type="predicted"/>
<dbReference type="Gene3D" id="3.30.565.10">
    <property type="entry name" value="Histidine kinase-like ATPase, C-terminal domain"/>
    <property type="match status" value="1"/>
</dbReference>
<dbReference type="InterPro" id="IPR036890">
    <property type="entry name" value="HATPase_C_sf"/>
</dbReference>
<protein>
    <recommendedName>
        <fullName evidence="1">Sacsin/Nov domain-containing protein</fullName>
    </recommendedName>
</protein>
<gene>
    <name evidence="2" type="ORF">OXX778_LOCUS11251</name>
</gene>